<name>A0AA36BN49_OCTVU</name>
<proteinExistence type="predicted"/>
<accession>A0AA36BN49</accession>
<dbReference type="AlphaFoldDB" id="A0AA36BN49"/>
<sequence>MRAVKRFYSQYWKREKELEKKKSVLTTMYDELQRLRDDIELTEKLLRALEKEYYETRNEMSTVLQSVISENFEKFALEEQPILYNQVMQIQDAKQAALMLKSLRRQQAAMQYLASVTYSKFVQFNHGFLSDDDSSKSGRPPNAEEKKAVPPNRRRKSAIPRPTVLTSVLRHNNPNEETGLDDDSRLIFDRNVEVLEQQESSDYDMDLC</sequence>
<feature type="region of interest" description="Disordered" evidence="2">
    <location>
        <begin position="130"/>
        <end position="182"/>
    </location>
</feature>
<reference evidence="3" key="1">
    <citation type="submission" date="2023-08" db="EMBL/GenBank/DDBJ databases">
        <authorList>
            <person name="Alioto T."/>
            <person name="Alioto T."/>
            <person name="Gomez Garrido J."/>
        </authorList>
    </citation>
    <scope>NUCLEOTIDE SEQUENCE</scope>
</reference>
<keyword evidence="1" id="KW-0175">Coiled coil</keyword>
<evidence type="ECO:0000313" key="3">
    <source>
        <dbReference type="EMBL" id="CAI9736607.1"/>
    </source>
</evidence>
<evidence type="ECO:0000256" key="1">
    <source>
        <dbReference type="SAM" id="Coils"/>
    </source>
</evidence>
<feature type="compositionally biased region" description="Polar residues" evidence="2">
    <location>
        <begin position="164"/>
        <end position="176"/>
    </location>
</feature>
<feature type="coiled-coil region" evidence="1">
    <location>
        <begin position="15"/>
        <end position="59"/>
    </location>
</feature>
<keyword evidence="4" id="KW-1185">Reference proteome</keyword>
<organism evidence="3 4">
    <name type="scientific">Octopus vulgaris</name>
    <name type="common">Common octopus</name>
    <dbReference type="NCBI Taxonomy" id="6645"/>
    <lineage>
        <taxon>Eukaryota</taxon>
        <taxon>Metazoa</taxon>
        <taxon>Spiralia</taxon>
        <taxon>Lophotrochozoa</taxon>
        <taxon>Mollusca</taxon>
        <taxon>Cephalopoda</taxon>
        <taxon>Coleoidea</taxon>
        <taxon>Octopodiformes</taxon>
        <taxon>Octopoda</taxon>
        <taxon>Incirrata</taxon>
        <taxon>Octopodidae</taxon>
        <taxon>Octopus</taxon>
    </lineage>
</organism>
<evidence type="ECO:0000313" key="4">
    <source>
        <dbReference type="Proteomes" id="UP001162480"/>
    </source>
</evidence>
<protein>
    <submittedName>
        <fullName evidence="3">Uncharacterized protein</fullName>
    </submittedName>
</protein>
<dbReference type="EMBL" id="OX597832">
    <property type="protein sequence ID" value="CAI9736607.1"/>
    <property type="molecule type" value="Genomic_DNA"/>
</dbReference>
<evidence type="ECO:0000256" key="2">
    <source>
        <dbReference type="SAM" id="MobiDB-lite"/>
    </source>
</evidence>
<dbReference type="Proteomes" id="UP001162480">
    <property type="component" value="Chromosome 19"/>
</dbReference>
<gene>
    <name evidence="3" type="ORF">OCTVUL_1B003987</name>
</gene>